<dbReference type="PROSITE" id="PS50082">
    <property type="entry name" value="WD_REPEATS_2"/>
    <property type="match status" value="1"/>
</dbReference>
<accession>A0A074RK49</accession>
<dbReference type="InterPro" id="IPR027417">
    <property type="entry name" value="P-loop_NTPase"/>
</dbReference>
<dbReference type="InterPro" id="IPR036322">
    <property type="entry name" value="WD40_repeat_dom_sf"/>
</dbReference>
<dbReference type="PANTHER" id="PTHR19848:SF8">
    <property type="entry name" value="F-BOX AND WD REPEAT DOMAIN CONTAINING 7"/>
    <property type="match status" value="1"/>
</dbReference>
<dbReference type="InterPro" id="IPR015943">
    <property type="entry name" value="WD40/YVTN_repeat-like_dom_sf"/>
</dbReference>
<dbReference type="InterPro" id="IPR001680">
    <property type="entry name" value="WD40_rpt"/>
</dbReference>
<dbReference type="Pfam" id="PF24883">
    <property type="entry name" value="NPHP3_N"/>
    <property type="match status" value="1"/>
</dbReference>
<organism evidence="5 6">
    <name type="scientific">Rhizoctonia solani 123E</name>
    <dbReference type="NCBI Taxonomy" id="1423351"/>
    <lineage>
        <taxon>Eukaryota</taxon>
        <taxon>Fungi</taxon>
        <taxon>Dikarya</taxon>
        <taxon>Basidiomycota</taxon>
        <taxon>Agaricomycotina</taxon>
        <taxon>Agaricomycetes</taxon>
        <taxon>Cantharellales</taxon>
        <taxon>Ceratobasidiaceae</taxon>
        <taxon>Rhizoctonia</taxon>
    </lineage>
</organism>
<dbReference type="InterPro" id="IPR011047">
    <property type="entry name" value="Quinoprotein_ADH-like_sf"/>
</dbReference>
<name>A0A074RK49_9AGAM</name>
<dbReference type="PROSITE" id="PS00678">
    <property type="entry name" value="WD_REPEATS_1"/>
    <property type="match status" value="1"/>
</dbReference>
<dbReference type="InterPro" id="IPR007111">
    <property type="entry name" value="NACHT_NTPase"/>
</dbReference>
<dbReference type="Pfam" id="PF00400">
    <property type="entry name" value="WD40"/>
    <property type="match status" value="3"/>
</dbReference>
<dbReference type="SUPFAM" id="SSF52540">
    <property type="entry name" value="P-loop containing nucleoside triphosphate hydrolases"/>
    <property type="match status" value="1"/>
</dbReference>
<proteinExistence type="predicted"/>
<keyword evidence="6" id="KW-1185">Reference proteome</keyword>
<dbReference type="InterPro" id="IPR056884">
    <property type="entry name" value="NPHP3-like_N"/>
</dbReference>
<dbReference type="Proteomes" id="UP000027456">
    <property type="component" value="Unassembled WGS sequence"/>
</dbReference>
<reference evidence="5 6" key="1">
    <citation type="submission" date="2013-12" db="EMBL/GenBank/DDBJ databases">
        <authorList>
            <person name="Cubeta M."/>
            <person name="Pakala S."/>
            <person name="Fedorova N."/>
            <person name="Thomas E."/>
            <person name="Dean R."/>
            <person name="Jabaji S."/>
            <person name="Neate S."/>
            <person name="Toda T."/>
            <person name="Tavantzis S."/>
            <person name="Vilgalys R."/>
            <person name="Bharathan N."/>
            <person name="Pakala S."/>
            <person name="Losada L.S."/>
            <person name="Zafar N."/>
            <person name="Nierman W."/>
        </authorList>
    </citation>
    <scope>NUCLEOTIDE SEQUENCE [LARGE SCALE GENOMIC DNA]</scope>
    <source>
        <strain evidence="5 6">123E</strain>
    </source>
</reference>
<dbReference type="HOGENOM" id="CLU_000288_6_3_1"/>
<dbReference type="OrthoDB" id="163438at2759"/>
<dbReference type="Gene3D" id="3.40.50.300">
    <property type="entry name" value="P-loop containing nucleotide triphosphate hydrolases"/>
    <property type="match status" value="1"/>
</dbReference>
<dbReference type="PANTHER" id="PTHR19848">
    <property type="entry name" value="WD40 REPEAT PROTEIN"/>
    <property type="match status" value="1"/>
</dbReference>
<evidence type="ECO:0000256" key="2">
    <source>
        <dbReference type="ARBA" id="ARBA00022737"/>
    </source>
</evidence>
<dbReference type="SMART" id="SM00320">
    <property type="entry name" value="WD40"/>
    <property type="match status" value="9"/>
</dbReference>
<dbReference type="EMBL" id="AZST01000731">
    <property type="protein sequence ID" value="KEP47476.1"/>
    <property type="molecule type" value="Genomic_DNA"/>
</dbReference>
<dbReference type="SUPFAM" id="SSF50978">
    <property type="entry name" value="WD40 repeat-like"/>
    <property type="match status" value="1"/>
</dbReference>
<dbReference type="STRING" id="1423351.A0A074RK49"/>
<dbReference type="SUPFAM" id="SSF50998">
    <property type="entry name" value="Quinoprotein alcohol dehydrogenase-like"/>
    <property type="match status" value="1"/>
</dbReference>
<gene>
    <name evidence="5" type="ORF">V565_154360</name>
</gene>
<feature type="repeat" description="WD" evidence="3">
    <location>
        <begin position="1210"/>
        <end position="1244"/>
    </location>
</feature>
<evidence type="ECO:0000256" key="1">
    <source>
        <dbReference type="ARBA" id="ARBA00022574"/>
    </source>
</evidence>
<evidence type="ECO:0000313" key="5">
    <source>
        <dbReference type="EMBL" id="KEP47476.1"/>
    </source>
</evidence>
<keyword evidence="1 3" id="KW-0853">WD repeat</keyword>
<feature type="domain" description="NACHT" evidence="4">
    <location>
        <begin position="334"/>
        <end position="482"/>
    </location>
</feature>
<dbReference type="PROSITE" id="PS50837">
    <property type="entry name" value="NACHT"/>
    <property type="match status" value="1"/>
</dbReference>
<dbReference type="InterPro" id="IPR019775">
    <property type="entry name" value="WD40_repeat_CS"/>
</dbReference>
<dbReference type="Gene3D" id="2.130.10.10">
    <property type="entry name" value="YVTN repeat-like/Quinoprotein amine dehydrogenase"/>
    <property type="match status" value="4"/>
</dbReference>
<evidence type="ECO:0000256" key="3">
    <source>
        <dbReference type="PROSITE-ProRule" id="PRU00221"/>
    </source>
</evidence>
<protein>
    <submittedName>
        <fullName evidence="5">Putative vegetative incompatibility protein HET-E-1</fullName>
    </submittedName>
</protein>
<evidence type="ECO:0000259" key="4">
    <source>
        <dbReference type="PROSITE" id="PS50837"/>
    </source>
</evidence>
<keyword evidence="2" id="KW-0677">Repeat</keyword>
<evidence type="ECO:0000313" key="6">
    <source>
        <dbReference type="Proteomes" id="UP000027456"/>
    </source>
</evidence>
<comment type="caution">
    <text evidence="5">The sequence shown here is derived from an EMBL/GenBank/DDBJ whole genome shotgun (WGS) entry which is preliminary data.</text>
</comment>
<sequence>MSYDSRNSIRLRISEITLQPSISERAIKAKLFVDGVFIKELPTIEKGQALKWSSLNIIDASQTSRLELGLYERQYRKHSRYDSNSCLVSELEEVVTKILKIQGTQYSAELTILDQRQAEELFVKSRKKLAEMEQTSSANQQFKNTQRIFKSMLEFGSAVAELNPIAKTVLAVCTRAWERLEEQQKSGEELDDLATGLAGMVPLVDEVKKYAQLESLRQTIEEFLRMIEDVSIFVLERKTKGFVGALRSVVDSSDKDQVEELVKRFQKTKCDFDTAIGVQTMTMVATADERELLKQLNPVEPSGHNPSWACQDGTRLGVLGYIDDWIVDHNPSSSFMWIYGQAGIGKSTILTSVCNRLSEKGIPIVSFFCKRDDPALRDPLRLINSVAHGLACRYPPYGKRVAKAIEANSELCTSHLRVRYEGLLKKPLSGIESVSPPPHFVLIDAMDECGSDDTRRQLIEYLLELSSLVPWLKVIVTSRPDSDIRSFFDQPNTVSVSRCDLQSYSAANDIRAFIDVALGDIAIRDEWPADGVSRLCAKAGELFIWAATACKFIIKADDTQDRFRQLTDESTPGVGFNGLDALYMAVIRNSMADQADDSIMNMRRCIGAIVTISMRQPVPVEVLCEIMQPHMKPGVLRKVVGRLGAVVYSDGNLAGAIRVLHPSFADFAMDEARSSIFWVDPIERNTEISVGCMSTMEHELRFNICNLETSHLLNSEVPDLESSIEANISGQLAYSCVYWMNHLMDCEDESAAGLVANILDNPRLLYWLEVLSVLRRVDVAVKGLRELSRWLMTYQRDIAHYVWDAYKFVFAFSDPIIASAPHIYISALPLAPRQSEVSRRLLPLFPNTAIVKGGDETWPKWLRSIPLPAPLCLMCASRDSQRLVVSTFESMDNQETISIFDLRTGGLLRVLERSSVEHQSEFVAISPDGSLVASGSTYRGISFWDADIGTLIHAVHVETFELPENSYSKVKALAFSSDGNTLRLLTDERNWLLRSRNITIWEMESRSGTKLLLLRVSVDDGFVTHTAFSPNGEQVAVSLTRYLVIYSCSNSTDRVQINWSFEYSTKVIVFSPDGTLIAAALNSQDEVGCVQIWDTKTGACIAAFAEHLGEVSSLAFSSDGTQMVTHTTNAMQMWDTKACTTIGSPFGVDIPNRTRALVFFSPDDTYILSGCCKDTRIRVWDISSISVPVDNNPDTAYTLRHNKPFGKVKIVQVWLSPDGTRILSGSSDCTIRAWDAQTGAPIGEVLAGHPHTRQGTFLFAFSPDGNHLATRTSRSEEIVIWDMNTGSVIKILSPTHDQLGPESIIFSLNGSRMFSYHTQLPQIVGALFGRKVCIWDSSTYNLLGSWSMDVGNNQSRYTPGHSPRVHAVSPNATSLASSYGNEIFIHDAHTGKVTATLVDEDRRIVDCVAFSSCGDWVASSYNRGMIRLWEATSGSVIADHLFKNVTRARIQSLAFSPDGTKLAASSIDIIRVWDVGINGISDPWRKDSASHWSSNAHCFPPHSIHLGWVSHDQKSLTLWLPDRYRRKYEPSLLLRISEEPVVYIDFSKFVHGTGWTSVISEEALRSCRRPNAA</sequence>